<dbReference type="EMBL" id="JACHXW010000007">
    <property type="protein sequence ID" value="MBB3152619.1"/>
    <property type="molecule type" value="Genomic_DNA"/>
</dbReference>
<name>A0A7W5G9W4_9BACL</name>
<evidence type="ECO:0000313" key="1">
    <source>
        <dbReference type="EMBL" id="MBB3152619.1"/>
    </source>
</evidence>
<keyword evidence="2" id="KW-1185">Reference proteome</keyword>
<evidence type="ECO:0000313" key="2">
    <source>
        <dbReference type="Proteomes" id="UP000518605"/>
    </source>
</evidence>
<dbReference type="Proteomes" id="UP000518605">
    <property type="component" value="Unassembled WGS sequence"/>
</dbReference>
<organism evidence="1 2">
    <name type="scientific">Paenibacillus endophyticus</name>
    <dbReference type="NCBI Taxonomy" id="1294268"/>
    <lineage>
        <taxon>Bacteria</taxon>
        <taxon>Bacillati</taxon>
        <taxon>Bacillota</taxon>
        <taxon>Bacilli</taxon>
        <taxon>Bacillales</taxon>
        <taxon>Paenibacillaceae</taxon>
        <taxon>Paenibacillus</taxon>
    </lineage>
</organism>
<accession>A0A7W5G9W4</accession>
<dbReference type="Gene3D" id="1.10.10.60">
    <property type="entry name" value="Homeodomain-like"/>
    <property type="match status" value="1"/>
</dbReference>
<proteinExistence type="predicted"/>
<sequence length="28" mass="3284">MSYSHLTIIERGQLEALHRLGWSCRRIG</sequence>
<protein>
    <submittedName>
        <fullName evidence="1">IS30 family transposase</fullName>
    </submittedName>
</protein>
<reference evidence="1 2" key="1">
    <citation type="submission" date="2020-08" db="EMBL/GenBank/DDBJ databases">
        <title>Genomic Encyclopedia of Type Strains, Phase III (KMG-III): the genomes of soil and plant-associated and newly described type strains.</title>
        <authorList>
            <person name="Whitman W."/>
        </authorList>
    </citation>
    <scope>NUCLEOTIDE SEQUENCE [LARGE SCALE GENOMIC DNA]</scope>
    <source>
        <strain evidence="1 2">CECT 8234</strain>
    </source>
</reference>
<gene>
    <name evidence="1" type="ORF">FHS16_002676</name>
</gene>
<feature type="non-terminal residue" evidence="1">
    <location>
        <position position="28"/>
    </location>
</feature>
<dbReference type="AlphaFoldDB" id="A0A7W5G9W4"/>
<comment type="caution">
    <text evidence="1">The sequence shown here is derived from an EMBL/GenBank/DDBJ whole genome shotgun (WGS) entry which is preliminary data.</text>
</comment>